<accession>A0A2P8CH80</accession>
<dbReference type="Proteomes" id="UP000240621">
    <property type="component" value="Unassembled WGS sequence"/>
</dbReference>
<dbReference type="OrthoDB" id="1114533at2"/>
<dbReference type="RefSeq" id="WP_106540943.1">
    <property type="nucleotide sequence ID" value="NZ_BLAU01000001.1"/>
</dbReference>
<organism evidence="2 3">
    <name type="scientific">Prolixibacter denitrificans</name>
    <dbReference type="NCBI Taxonomy" id="1541063"/>
    <lineage>
        <taxon>Bacteria</taxon>
        <taxon>Pseudomonadati</taxon>
        <taxon>Bacteroidota</taxon>
        <taxon>Bacteroidia</taxon>
        <taxon>Marinilabiliales</taxon>
        <taxon>Prolixibacteraceae</taxon>
        <taxon>Prolixibacter</taxon>
    </lineage>
</organism>
<reference evidence="2 3" key="1">
    <citation type="submission" date="2018-03" db="EMBL/GenBank/DDBJ databases">
        <title>Genomic Encyclopedia of Archaeal and Bacterial Type Strains, Phase II (KMG-II): from individual species to whole genera.</title>
        <authorList>
            <person name="Goeker M."/>
        </authorList>
    </citation>
    <scope>NUCLEOTIDE SEQUENCE [LARGE SCALE GENOMIC DNA]</scope>
    <source>
        <strain evidence="2 3">DSM 27267</strain>
    </source>
</reference>
<dbReference type="Proteomes" id="UP000396862">
    <property type="component" value="Unassembled WGS sequence"/>
</dbReference>
<evidence type="ECO:0000313" key="2">
    <source>
        <dbReference type="EMBL" id="PSK84338.1"/>
    </source>
</evidence>
<dbReference type="AlphaFoldDB" id="A0A2P8CH80"/>
<comment type="caution">
    <text evidence="2">The sequence shown here is derived from an EMBL/GenBank/DDBJ whole genome shotgun (WGS) entry which is preliminary data.</text>
</comment>
<dbReference type="EMBL" id="BLAU01000001">
    <property type="protein sequence ID" value="GET20514.1"/>
    <property type="molecule type" value="Genomic_DNA"/>
</dbReference>
<proteinExistence type="predicted"/>
<reference evidence="1 4" key="2">
    <citation type="submission" date="2019-10" db="EMBL/GenBank/DDBJ databases">
        <title>Prolixibacter strains distinguished by the presence of nitrate reductase genes were adept at nitrate-dependent anaerobic corrosion of metallic iron and carbon steel.</title>
        <authorList>
            <person name="Iino T."/>
            <person name="Shono N."/>
            <person name="Ito K."/>
            <person name="Nakamura R."/>
            <person name="Sueoka K."/>
            <person name="Harayama S."/>
            <person name="Ohkuma M."/>
        </authorList>
    </citation>
    <scope>NUCLEOTIDE SEQUENCE [LARGE SCALE GENOMIC DNA]</scope>
    <source>
        <strain evidence="1 4">MIC1-1</strain>
    </source>
</reference>
<keyword evidence="4" id="KW-1185">Reference proteome</keyword>
<sequence>MPYRRLPNTDQARLRALKAATDIALQKSIDDLAFSTATLTKARAFFPGFESAILQLKQAKRQQSANSRKYNEVVKKARLYVSHFIQVLNFCILRGEIKPEVREFYGMDTQTHKLPSLVLESDLLEWGKKIIDGEQQRSMHGGSPIYNPSIAVVKVKYDQFADAYHFQKTLQSNTARWSEKVAEMRKEADELILNIWNEVELHYGHFSDEEKRQKAQEYGIVYFFRPSEKKKIDAGKMQTNLSF</sequence>
<evidence type="ECO:0000313" key="3">
    <source>
        <dbReference type="Proteomes" id="UP000240621"/>
    </source>
</evidence>
<evidence type="ECO:0000313" key="4">
    <source>
        <dbReference type="Proteomes" id="UP000396862"/>
    </source>
</evidence>
<evidence type="ECO:0000313" key="1">
    <source>
        <dbReference type="EMBL" id="GET20514.1"/>
    </source>
</evidence>
<gene>
    <name evidence="2" type="ORF">CLV93_102124</name>
    <name evidence="1" type="ORF">JCM18694_07600</name>
</gene>
<dbReference type="EMBL" id="PYGC01000002">
    <property type="protein sequence ID" value="PSK84338.1"/>
    <property type="molecule type" value="Genomic_DNA"/>
</dbReference>
<protein>
    <submittedName>
        <fullName evidence="2">Uncharacterized protein</fullName>
    </submittedName>
</protein>
<name>A0A2P8CH80_9BACT</name>